<organism evidence="8 9">
    <name type="scientific">Spirosoma profusum</name>
    <dbReference type="NCBI Taxonomy" id="2771354"/>
    <lineage>
        <taxon>Bacteria</taxon>
        <taxon>Pseudomonadati</taxon>
        <taxon>Bacteroidota</taxon>
        <taxon>Cytophagia</taxon>
        <taxon>Cytophagales</taxon>
        <taxon>Cytophagaceae</taxon>
        <taxon>Spirosoma</taxon>
    </lineage>
</organism>
<comment type="caution">
    <text evidence="8">The sequence shown here is derived from an EMBL/GenBank/DDBJ whole genome shotgun (WGS) entry which is preliminary data.</text>
</comment>
<evidence type="ECO:0000256" key="6">
    <source>
        <dbReference type="ARBA" id="ARBA00023136"/>
    </source>
</evidence>
<dbReference type="GO" id="GO:0009279">
    <property type="term" value="C:cell outer membrane"/>
    <property type="evidence" value="ECO:0007669"/>
    <property type="project" value="UniProtKB-SubCell"/>
</dbReference>
<dbReference type="SUPFAM" id="SSF51126">
    <property type="entry name" value="Pectin lyase-like"/>
    <property type="match status" value="3"/>
</dbReference>
<keyword evidence="4" id="KW-0964">Secreted</keyword>
<dbReference type="InterPro" id="IPR015919">
    <property type="entry name" value="Cadherin-like_sf"/>
</dbReference>
<reference evidence="8" key="1">
    <citation type="submission" date="2020-09" db="EMBL/GenBank/DDBJ databases">
        <authorList>
            <person name="Kim M.K."/>
        </authorList>
    </citation>
    <scope>NUCLEOTIDE SEQUENCE</scope>
    <source>
        <strain evidence="8">BT702</strain>
    </source>
</reference>
<sequence>MNFYLPTFSGLLRFLMPLPLVALLSLCLTTQAQTIRYVKPSASGTGDGTSWVNASENLQTMINASTSNDQVWVAAGTYTPTSTTGPDSRTVSFSMKNGVAIYGGFAGTETILTQRNTGSNSTVLSGEIGDPTSTTDNSYHVISNTSVNNTALLDGFTIMGGRANGRSSNNTTTGGGMFNTGSGPKVVNCLFIGNSATNGGGVYNLSSSNPSLINCAFLNNTASSVGGALYNNNSNPTLTNCSFQGNSAVISGAIYNIIGTTTLVNSVLFGNGSSVISGNVSASYCLFEATVTGYSSVTGNITTRVTPFVSTSSVALTNCTLAIDSGNPTTTSATVGLTDLAGNPRFYANDRIDMGAVEYQGMGNGFALSLTSAPSTTLSCAATSLTLTASGSANGPFSYTFARTGGGGILNQNVTDGIAQINVAGIYSVTATNAVGCSNPSSITIVSTIPVVSNPTVNTATVGVPFSQTFTASGGGVSPYSFSIVGGNVPSGLNLSTAGVLSGTPAQSGNFLIDVQGKDANNCMTNVSTFPITVYIPPQPTLYAKAGASGTGSSWADASGDIQTLINTPGAQQVWVAAGTYTPTSTTGQDSRTVSFSMKSGVAIYGGFAGTETTLSQRNPANNPTILSGEIGDPTSTTDNSFHVIYNNNLDRTAVLDGFTITGGYARSGNTFESVGAGMANVVSSPTISNCWFDGNYAPLSGGGMYNGDNSSPLVTNCAFLSNTAAAGGGIYHENGATDLINCTFQGNQATVNGGAISTYGTSLTITNCILFNNGGATGLYNNGGLVRARYSLFEVGMTGYTSLTGNVSASSSPFVSTTGIALNSCAPAIDAGSPASQTALSGPYSSTALPVTDLVGNPRIFGNVVDMGAAEFQAAGNGFAVTLSASPSTTLTCKQTSLTLTAVGNNGAPFTYSFTGGSIISQSQSAGTAVINTPGTYTVSATNAQGCANAQVISITSKTLIVVSNPTVNTATVGATFSQTFTASGTVSPYSFSLASGSLPSGLSLSTTGILSGTSTQSGSFSLVVMARDTNTCTAIGLTYVLTIPVPPPTLRYVRAGANGDGTSWANASGDLQSQISATGVLQVWVGAGTYKPTSTTARTISFSLKSGVAIYGGFPATGTPAMTDRNPGSFTTILSGEIGDPSTTTDNSYHILVGTGLANTTILDGFIITGARGLGASIVDGNGGGLSMSQSSLQIRNCVFVDNYANNRGAGIYSSTTDVSCSPLIVNCAFIRNTGPNMGGAIYNGGFFANNSPVLINCSFLDNTAFSGGAIFNEGTQTTSVPQLTNCIFFGNYASSIFGNTTFGNSTNTVPPSARYSLFDASTTGYTSVTGNITTTTSPFASTANVMLAANSPAIDAGDPATTTATVGLTDLAGNVRFENGRIDMGAYEYQPCPSNLLTSVKNGSWNDPATWSCNQVPAADNVVTIAHQVTVPASTMVNCQRIRYVAQGRLTFSTGGKVRLGQ</sequence>
<protein>
    <submittedName>
        <fullName evidence="8">Uncharacterized protein</fullName>
    </submittedName>
</protein>
<name>A0A926Y0A6_9BACT</name>
<evidence type="ECO:0000256" key="4">
    <source>
        <dbReference type="ARBA" id="ARBA00022525"/>
    </source>
</evidence>
<dbReference type="GO" id="GO:0005576">
    <property type="term" value="C:extracellular region"/>
    <property type="evidence" value="ECO:0007669"/>
    <property type="project" value="UniProtKB-SubCell"/>
</dbReference>
<proteinExistence type="predicted"/>
<dbReference type="InterPro" id="IPR013783">
    <property type="entry name" value="Ig-like_fold"/>
</dbReference>
<dbReference type="EMBL" id="JACWZY010000022">
    <property type="protein sequence ID" value="MBD2703546.1"/>
    <property type="molecule type" value="Genomic_DNA"/>
</dbReference>
<dbReference type="NCBIfam" id="NF041518">
    <property type="entry name" value="choice_anch_Q"/>
    <property type="match status" value="2"/>
</dbReference>
<dbReference type="GO" id="GO:0005509">
    <property type="term" value="F:calcium ion binding"/>
    <property type="evidence" value="ECO:0007669"/>
    <property type="project" value="InterPro"/>
</dbReference>
<dbReference type="RefSeq" id="WP_190889386.1">
    <property type="nucleotide sequence ID" value="NZ_JACWZY010000022.1"/>
</dbReference>
<gene>
    <name evidence="8" type="ORF">IC229_23080</name>
</gene>
<accession>A0A926Y0A6</accession>
<dbReference type="SUPFAM" id="SSF49313">
    <property type="entry name" value="Cadherin-like"/>
    <property type="match status" value="2"/>
</dbReference>
<dbReference type="InterPro" id="IPR003368">
    <property type="entry name" value="POMP_repeat"/>
</dbReference>
<dbReference type="InterPro" id="IPR012334">
    <property type="entry name" value="Pectin_lyas_fold"/>
</dbReference>
<dbReference type="InterPro" id="IPR011050">
    <property type="entry name" value="Pectin_lyase_fold/virulence"/>
</dbReference>
<evidence type="ECO:0000256" key="2">
    <source>
        <dbReference type="ARBA" id="ARBA00004442"/>
    </source>
</evidence>
<keyword evidence="9" id="KW-1185">Reference proteome</keyword>
<evidence type="ECO:0000313" key="9">
    <source>
        <dbReference type="Proteomes" id="UP000598820"/>
    </source>
</evidence>
<dbReference type="Gene3D" id="2.160.20.10">
    <property type="entry name" value="Single-stranded right-handed beta-helix, Pectin lyase-like"/>
    <property type="match status" value="3"/>
</dbReference>
<evidence type="ECO:0000256" key="7">
    <source>
        <dbReference type="ARBA" id="ARBA00023237"/>
    </source>
</evidence>
<evidence type="ECO:0000256" key="3">
    <source>
        <dbReference type="ARBA" id="ARBA00004613"/>
    </source>
</evidence>
<evidence type="ECO:0000313" key="8">
    <source>
        <dbReference type="EMBL" id="MBD2703546.1"/>
    </source>
</evidence>
<dbReference type="SMART" id="SM00710">
    <property type="entry name" value="PbH1"/>
    <property type="match status" value="9"/>
</dbReference>
<evidence type="ECO:0000256" key="1">
    <source>
        <dbReference type="ARBA" id="ARBA00004196"/>
    </source>
</evidence>
<keyword evidence="5" id="KW-0732">Signal</keyword>
<dbReference type="InterPro" id="IPR006626">
    <property type="entry name" value="PbH1"/>
</dbReference>
<dbReference type="NCBIfam" id="TIGR01376">
    <property type="entry name" value="POMP_repeat"/>
    <property type="match status" value="1"/>
</dbReference>
<keyword evidence="6" id="KW-0472">Membrane</keyword>
<dbReference type="Gene3D" id="2.60.40.10">
    <property type="entry name" value="Immunoglobulins"/>
    <property type="match status" value="2"/>
</dbReference>
<dbReference type="InterPro" id="IPR059226">
    <property type="entry name" value="Choice_anch_Q_dom"/>
</dbReference>
<keyword evidence="7" id="KW-0998">Cell outer membrane</keyword>
<dbReference type="Proteomes" id="UP000598820">
    <property type="component" value="Unassembled WGS sequence"/>
</dbReference>
<dbReference type="PANTHER" id="PTHR11319:SF35">
    <property type="entry name" value="OUTER MEMBRANE PROTEIN PMPC-RELATED"/>
    <property type="match status" value="1"/>
</dbReference>
<dbReference type="PANTHER" id="PTHR11319">
    <property type="entry name" value="G PROTEIN-COUPLED RECEPTOR-RELATED"/>
    <property type="match status" value="1"/>
</dbReference>
<evidence type="ECO:0000256" key="5">
    <source>
        <dbReference type="ARBA" id="ARBA00022729"/>
    </source>
</evidence>
<dbReference type="Pfam" id="PF05345">
    <property type="entry name" value="He_PIG"/>
    <property type="match status" value="2"/>
</dbReference>
<comment type="subcellular location">
    <subcellularLocation>
        <location evidence="1">Cell envelope</location>
    </subcellularLocation>
    <subcellularLocation>
        <location evidence="2">Cell outer membrane</location>
    </subcellularLocation>
    <subcellularLocation>
        <location evidence="3">Secreted</location>
    </subcellularLocation>
</comment>